<evidence type="ECO:0000256" key="1">
    <source>
        <dbReference type="SAM" id="MobiDB-lite"/>
    </source>
</evidence>
<feature type="region of interest" description="Disordered" evidence="1">
    <location>
        <begin position="193"/>
        <end position="232"/>
    </location>
</feature>
<protein>
    <submittedName>
        <fullName evidence="3">Uncharacterized protein</fullName>
    </submittedName>
</protein>
<keyword evidence="2" id="KW-1133">Transmembrane helix</keyword>
<gene>
    <name evidence="3" type="ORF">LSH36_115g10003</name>
</gene>
<keyword evidence="4" id="KW-1185">Reference proteome</keyword>
<proteinExistence type="predicted"/>
<feature type="transmembrane region" description="Helical" evidence="2">
    <location>
        <begin position="63"/>
        <end position="86"/>
    </location>
</feature>
<dbReference type="EMBL" id="JAODUP010000115">
    <property type="protein sequence ID" value="KAK2161529.1"/>
    <property type="molecule type" value="Genomic_DNA"/>
</dbReference>
<feature type="compositionally biased region" description="Polar residues" evidence="1">
    <location>
        <begin position="223"/>
        <end position="232"/>
    </location>
</feature>
<evidence type="ECO:0000256" key="2">
    <source>
        <dbReference type="SAM" id="Phobius"/>
    </source>
</evidence>
<evidence type="ECO:0000313" key="3">
    <source>
        <dbReference type="EMBL" id="KAK2161529.1"/>
    </source>
</evidence>
<feature type="compositionally biased region" description="Acidic residues" evidence="1">
    <location>
        <begin position="200"/>
        <end position="219"/>
    </location>
</feature>
<feature type="region of interest" description="Disordered" evidence="1">
    <location>
        <begin position="147"/>
        <end position="172"/>
    </location>
</feature>
<sequence length="232" mass="25433">MTSSNCPPGFYLVDIFGCNPCSDICQLGGKPWMKDNCEKACPDIYERLFEKKQSTHALEDGHLVHLLVGLLIFVIVVLILISVVVIKRRKKNSQNVSLRDSSLQQIFYTANGESATIIQHPVSDSSHHQTEDGESAVSQETLRNNANEEDNVSQVPPGPSQSDDGNVGLPLELNVDGQGCDVGLLEAEQYLSQSGSEYTLNDDSESDPSFEEEEEDDRTTEEIASSLSISLV</sequence>
<dbReference type="AlphaFoldDB" id="A0AAD9NBV7"/>
<comment type="caution">
    <text evidence="3">The sequence shown here is derived from an EMBL/GenBank/DDBJ whole genome shotgun (WGS) entry which is preliminary data.</text>
</comment>
<keyword evidence="2" id="KW-0472">Membrane</keyword>
<organism evidence="3 4">
    <name type="scientific">Paralvinella palmiformis</name>
    <dbReference type="NCBI Taxonomy" id="53620"/>
    <lineage>
        <taxon>Eukaryota</taxon>
        <taxon>Metazoa</taxon>
        <taxon>Spiralia</taxon>
        <taxon>Lophotrochozoa</taxon>
        <taxon>Annelida</taxon>
        <taxon>Polychaeta</taxon>
        <taxon>Sedentaria</taxon>
        <taxon>Canalipalpata</taxon>
        <taxon>Terebellida</taxon>
        <taxon>Terebelliformia</taxon>
        <taxon>Alvinellidae</taxon>
        <taxon>Paralvinella</taxon>
    </lineage>
</organism>
<keyword evidence="2" id="KW-0812">Transmembrane</keyword>
<dbReference type="Proteomes" id="UP001208570">
    <property type="component" value="Unassembled WGS sequence"/>
</dbReference>
<reference evidence="3" key="1">
    <citation type="journal article" date="2023" name="Mol. Biol. Evol.">
        <title>Third-Generation Sequencing Reveals the Adaptive Role of the Epigenome in Three Deep-Sea Polychaetes.</title>
        <authorList>
            <person name="Perez M."/>
            <person name="Aroh O."/>
            <person name="Sun Y."/>
            <person name="Lan Y."/>
            <person name="Juniper S.K."/>
            <person name="Young C.R."/>
            <person name="Angers B."/>
            <person name="Qian P.Y."/>
        </authorList>
    </citation>
    <scope>NUCLEOTIDE SEQUENCE</scope>
    <source>
        <strain evidence="3">P08H-3</strain>
    </source>
</reference>
<evidence type="ECO:0000313" key="4">
    <source>
        <dbReference type="Proteomes" id="UP001208570"/>
    </source>
</evidence>
<accession>A0AAD9NBV7</accession>
<name>A0AAD9NBV7_9ANNE</name>